<reference evidence="2" key="1">
    <citation type="submission" date="2021-03" db="EMBL/GenBank/DDBJ databases">
        <title>Antimicrobial resistance genes in bacteria isolated from Japanese honey, and their potential for conferring macrolide and lincosamide resistance in the American foulbrood pathogen Paenibacillus larvae.</title>
        <authorList>
            <person name="Okamoto M."/>
            <person name="Kumagai M."/>
            <person name="Kanamori H."/>
            <person name="Takamatsu D."/>
        </authorList>
    </citation>
    <scope>NUCLEOTIDE SEQUENCE</scope>
    <source>
        <strain evidence="2">J43TS3</strain>
    </source>
</reference>
<comment type="caution">
    <text evidence="2">The sequence shown here is derived from an EMBL/GenBank/DDBJ whole genome shotgun (WGS) entry which is preliminary data.</text>
</comment>
<dbReference type="EMBL" id="BORP01000001">
    <property type="protein sequence ID" value="GIO25666.1"/>
    <property type="molecule type" value="Genomic_DNA"/>
</dbReference>
<evidence type="ECO:0000313" key="2">
    <source>
        <dbReference type="EMBL" id="GIO25666.1"/>
    </source>
</evidence>
<dbReference type="PANTHER" id="PTHR33744">
    <property type="entry name" value="CARBOHYDRATE DIACID REGULATOR"/>
    <property type="match status" value="1"/>
</dbReference>
<dbReference type="SUPFAM" id="SSF46689">
    <property type="entry name" value="Homeodomain-like"/>
    <property type="match status" value="1"/>
</dbReference>
<feature type="domain" description="PucR C-terminal helix-turn-helix" evidence="1">
    <location>
        <begin position="234"/>
        <end position="291"/>
    </location>
</feature>
<gene>
    <name evidence="2" type="primary">yxkF</name>
    <name evidence="2" type="ORF">J43TS3_02770</name>
</gene>
<dbReference type="Pfam" id="PF13556">
    <property type="entry name" value="HTH_30"/>
    <property type="match status" value="1"/>
</dbReference>
<organism evidence="2 3">
    <name type="scientific">Ornithinibacillus bavariensis</name>
    <dbReference type="NCBI Taxonomy" id="545502"/>
    <lineage>
        <taxon>Bacteria</taxon>
        <taxon>Bacillati</taxon>
        <taxon>Bacillota</taxon>
        <taxon>Bacilli</taxon>
        <taxon>Bacillales</taxon>
        <taxon>Bacillaceae</taxon>
        <taxon>Ornithinibacillus</taxon>
    </lineage>
</organism>
<evidence type="ECO:0000259" key="1">
    <source>
        <dbReference type="Pfam" id="PF13556"/>
    </source>
</evidence>
<sequence length="294" mass="35039">MIEQLKKLFPSLQYYETIPNKLDNRFVWYVTNNSHVISIDPKELDSKNEQLLNLFLIPFEHLFPPKSKEELIWEMYLQETEINTDIISKYRLVYFSIESNHIKPVDFKEAVNQIFEKETIILWENEREGILVDIMKDHEEESISYKEIIDILITDLYGNIKFFIGPYRENLIGIKQHYEFVKKGATIALPIAEENVVSYLDGIPIILMNHADYQYKNEIQKMILQDFLNDREFLNMIKVLFDSNLNISVAAKRLYMHRNSLQYRIEKFHEKTKLDIRGFHHALIVYLAILAKNE</sequence>
<dbReference type="InterPro" id="IPR042070">
    <property type="entry name" value="PucR_C-HTH_sf"/>
</dbReference>
<dbReference type="Proteomes" id="UP000676917">
    <property type="component" value="Unassembled WGS sequence"/>
</dbReference>
<keyword evidence="3" id="KW-1185">Reference proteome</keyword>
<evidence type="ECO:0000313" key="3">
    <source>
        <dbReference type="Proteomes" id="UP000676917"/>
    </source>
</evidence>
<dbReference type="RefSeq" id="WP_212919194.1">
    <property type="nucleotide sequence ID" value="NZ_BORP01000001.1"/>
</dbReference>
<dbReference type="InterPro" id="IPR025736">
    <property type="entry name" value="PucR_C-HTH_dom"/>
</dbReference>
<dbReference type="AlphaFoldDB" id="A0A919X520"/>
<accession>A0A919X520</accession>
<dbReference type="Gene3D" id="1.10.10.2840">
    <property type="entry name" value="PucR C-terminal helix-turn-helix domain"/>
    <property type="match status" value="1"/>
</dbReference>
<dbReference type="InterPro" id="IPR051448">
    <property type="entry name" value="CdaR-like_regulators"/>
</dbReference>
<dbReference type="InterPro" id="IPR009057">
    <property type="entry name" value="Homeodomain-like_sf"/>
</dbReference>
<proteinExistence type="predicted"/>
<dbReference type="PANTHER" id="PTHR33744:SF15">
    <property type="entry name" value="CARBOHYDRATE DIACID REGULATOR"/>
    <property type="match status" value="1"/>
</dbReference>
<protein>
    <recommendedName>
        <fullName evidence="1">PucR C-terminal helix-turn-helix domain-containing protein</fullName>
    </recommendedName>
</protein>
<name>A0A919X520_9BACI</name>